<evidence type="ECO:0000256" key="1">
    <source>
        <dbReference type="SAM" id="Phobius"/>
    </source>
</evidence>
<feature type="transmembrane region" description="Helical" evidence="1">
    <location>
        <begin position="298"/>
        <end position="315"/>
    </location>
</feature>
<protein>
    <submittedName>
        <fullName evidence="2">Uncharacterized protein</fullName>
    </submittedName>
</protein>
<dbReference type="GeneID" id="66163272"/>
<feature type="transmembrane region" description="Helical" evidence="1">
    <location>
        <begin position="400"/>
        <end position="417"/>
    </location>
</feature>
<feature type="transmembrane region" description="Helical" evidence="1">
    <location>
        <begin position="841"/>
        <end position="857"/>
    </location>
</feature>
<gene>
    <name evidence="2" type="ORF">KN1_15520</name>
</gene>
<keyword evidence="3" id="KW-1185">Reference proteome</keyword>
<reference evidence="2 3" key="1">
    <citation type="submission" date="2021-04" db="EMBL/GenBank/DDBJ databases">
        <title>Complete genome sequence of Stygiolobus sp. KN-1.</title>
        <authorList>
            <person name="Nakamura K."/>
            <person name="Sakai H."/>
            <person name="Kurosawa N."/>
        </authorList>
    </citation>
    <scope>NUCLEOTIDE SEQUENCE [LARGE SCALE GENOMIC DNA]</scope>
    <source>
        <strain evidence="2 3">KN-1</strain>
    </source>
</reference>
<keyword evidence="1" id="KW-1133">Transmembrane helix</keyword>
<proteinExistence type="predicted"/>
<name>A0A8D5U624_9CREN</name>
<dbReference type="EMBL" id="AP024597">
    <property type="protein sequence ID" value="BCU70255.1"/>
    <property type="molecule type" value="Genomic_DNA"/>
</dbReference>
<evidence type="ECO:0000313" key="2">
    <source>
        <dbReference type="EMBL" id="BCU70255.1"/>
    </source>
</evidence>
<feature type="transmembrane region" description="Helical" evidence="1">
    <location>
        <begin position="354"/>
        <end position="371"/>
    </location>
</feature>
<keyword evidence="1" id="KW-0812">Transmembrane</keyword>
<accession>A0A8D5U624</accession>
<dbReference type="Proteomes" id="UP000825123">
    <property type="component" value="Chromosome"/>
</dbReference>
<dbReference type="AlphaFoldDB" id="A0A8D5U624"/>
<feature type="transmembrane region" description="Helical" evidence="1">
    <location>
        <begin position="378"/>
        <end position="394"/>
    </location>
</feature>
<feature type="transmembrane region" description="Helical" evidence="1">
    <location>
        <begin position="429"/>
        <end position="450"/>
    </location>
</feature>
<feature type="transmembrane region" description="Helical" evidence="1">
    <location>
        <begin position="48"/>
        <end position="67"/>
    </location>
</feature>
<feature type="transmembrane region" description="Helical" evidence="1">
    <location>
        <begin position="183"/>
        <end position="208"/>
    </location>
</feature>
<feature type="transmembrane region" description="Helical" evidence="1">
    <location>
        <begin position="260"/>
        <end position="286"/>
    </location>
</feature>
<feature type="transmembrane region" description="Helical" evidence="1">
    <location>
        <begin position="796"/>
        <end position="812"/>
    </location>
</feature>
<feature type="transmembrane region" description="Helical" evidence="1">
    <location>
        <begin position="736"/>
        <end position="754"/>
    </location>
</feature>
<evidence type="ECO:0000313" key="3">
    <source>
        <dbReference type="Proteomes" id="UP000825123"/>
    </source>
</evidence>
<feature type="transmembrane region" description="Helical" evidence="1">
    <location>
        <begin position="655"/>
        <end position="675"/>
    </location>
</feature>
<feature type="transmembrane region" description="Helical" evidence="1">
    <location>
        <begin position="220"/>
        <end position="240"/>
    </location>
</feature>
<dbReference type="RefSeq" id="WP_221286762.1">
    <property type="nucleotide sequence ID" value="NZ_AP024597.1"/>
</dbReference>
<feature type="transmembrane region" description="Helical" evidence="1">
    <location>
        <begin position="761"/>
        <end position="784"/>
    </location>
</feature>
<organism evidence="2 3">
    <name type="scientific">Stygiolobus caldivivus</name>
    <dbReference type="NCBI Taxonomy" id="2824673"/>
    <lineage>
        <taxon>Archaea</taxon>
        <taxon>Thermoproteota</taxon>
        <taxon>Thermoprotei</taxon>
        <taxon>Sulfolobales</taxon>
        <taxon>Sulfolobaceae</taxon>
        <taxon>Stygiolobus</taxon>
    </lineage>
</organism>
<feature type="transmembrane region" description="Helical" evidence="1">
    <location>
        <begin position="681"/>
        <end position="701"/>
    </location>
</feature>
<sequence>MNKETVTIFILLLSLGVTALSVFYYYNIGTYNYVGSYNGYPLYWYTPFLPAVVVSIISFTLGILLVFTSLNPSEKRLKISLISVFALLLVSLLVARFSFGFSTEKILLELPSPTDAQLIQLLASKSLLDGHNPYTENFARQMLSSLAPQQYTWIFKSGTNNYTPSNIIGFVHVFDYLPSAALYYLPAVALGIPANIYNSIILAVGSALIFHRLKGKNKALFPLLLSSFMFIYFAPLLLYRNTAGWLIPFVIAILFPDNPLLAGAMLAWASTYRLYVLIFTIFYLILLSKEGYNVKDTIKYGLVFALLLDAPFVLLNPTAFINDNLIPFLANFRPYDGGPGLVSLTYFGITIDKIFYYLGLSASLVIGLVLSLKYYHKLSYGILTFPLISFFFYYRPLPSYYLYFLPLIFLSYIFIVRKGDINIDLSSNSLARISSYSLVLGLLSIIYMYGVYTFGVLLNLEIGLSLFILFAITPLIIYFRDLVFKINSWFIFIIIVLVSVMILGFIPSQLHGTNFVLMGHGYIGDAMLLPNLASESIIKGINPYTCNFQQIMARDPYFGSLYKIIPYSDVPINLTSINASKVFTPYYTPKGTYMYYGLPTDNVTFYDYPPMNAIFLIPAHLLHIPIRLWEPLTYEVAITALFLQLLRRKEWEKSLALVVIILSGYFVSLYGFTFLLDSTSWIVFIILGMAFYDIPFVFGLMTGLAIDSMPQAIVLFPFLLIYVYEKMGKDYFKQYFLTAVLSALLILLPFVLTYPESLYLMLFPVIAKLPMAGIGITTLLGTAVYHTVWPLSSFKPIPYITLAITLTLGYLLRKRLGEVLIMLPMYIILTFTRSYPEYLLYYPYIAFLLWITMEKMTSYQGIKISNNNI</sequence>
<feature type="transmembrane region" description="Helical" evidence="1">
    <location>
        <begin position="79"/>
        <end position="99"/>
    </location>
</feature>
<dbReference type="KEGG" id="csty:KN1_15520"/>
<feature type="transmembrane region" description="Helical" evidence="1">
    <location>
        <begin position="7"/>
        <end position="28"/>
    </location>
</feature>
<keyword evidence="1" id="KW-0472">Membrane</keyword>
<feature type="transmembrane region" description="Helical" evidence="1">
    <location>
        <begin position="486"/>
        <end position="506"/>
    </location>
</feature>
<feature type="transmembrane region" description="Helical" evidence="1">
    <location>
        <begin position="456"/>
        <end position="479"/>
    </location>
</feature>